<dbReference type="OrthoDB" id="6071540at2759"/>
<evidence type="ECO:0000313" key="6">
    <source>
        <dbReference type="Proteomes" id="UP000683360"/>
    </source>
</evidence>
<keyword evidence="1" id="KW-0677">Repeat</keyword>
<dbReference type="EMBL" id="CAJPWZ010001244">
    <property type="protein sequence ID" value="CAG2210752.1"/>
    <property type="molecule type" value="Genomic_DNA"/>
</dbReference>
<evidence type="ECO:0000256" key="2">
    <source>
        <dbReference type="PROSITE-ProRule" id="PRU00024"/>
    </source>
</evidence>
<evidence type="ECO:0000256" key="3">
    <source>
        <dbReference type="PROSITE-ProRule" id="PRU00504"/>
    </source>
</evidence>
<dbReference type="AlphaFoldDB" id="A0A8S3RQP6"/>
<evidence type="ECO:0000256" key="1">
    <source>
        <dbReference type="ARBA" id="ARBA00022737"/>
    </source>
</evidence>
<dbReference type="PROSITE" id="PS51125">
    <property type="entry name" value="NHL"/>
    <property type="match status" value="1"/>
</dbReference>
<comment type="caution">
    <text evidence="5">The sequence shown here is derived from an EMBL/GenBank/DDBJ whole genome shotgun (WGS) entry which is preliminary data.</text>
</comment>
<keyword evidence="2" id="KW-0479">Metal-binding</keyword>
<feature type="repeat" description="NHL" evidence="3">
    <location>
        <begin position="347"/>
        <end position="378"/>
    </location>
</feature>
<feature type="domain" description="B box-type" evidence="4">
    <location>
        <begin position="12"/>
        <end position="54"/>
    </location>
</feature>
<keyword evidence="2" id="KW-0862">Zinc</keyword>
<evidence type="ECO:0000313" key="5">
    <source>
        <dbReference type="EMBL" id="CAG2210752.1"/>
    </source>
</evidence>
<dbReference type="CDD" id="cd19757">
    <property type="entry name" value="Bbox1"/>
    <property type="match status" value="1"/>
</dbReference>
<keyword evidence="6" id="KW-1185">Reference proteome</keyword>
<evidence type="ECO:0000259" key="4">
    <source>
        <dbReference type="PROSITE" id="PS50119"/>
    </source>
</evidence>
<keyword evidence="2" id="KW-0863">Zinc-finger</keyword>
<organism evidence="5 6">
    <name type="scientific">Mytilus edulis</name>
    <name type="common">Blue mussel</name>
    <dbReference type="NCBI Taxonomy" id="6550"/>
    <lineage>
        <taxon>Eukaryota</taxon>
        <taxon>Metazoa</taxon>
        <taxon>Spiralia</taxon>
        <taxon>Lophotrochozoa</taxon>
        <taxon>Mollusca</taxon>
        <taxon>Bivalvia</taxon>
        <taxon>Autobranchia</taxon>
        <taxon>Pteriomorphia</taxon>
        <taxon>Mytilida</taxon>
        <taxon>Mytiloidea</taxon>
        <taxon>Mytilidae</taxon>
        <taxon>Mytilinae</taxon>
        <taxon>Mytilus</taxon>
    </lineage>
</organism>
<dbReference type="InterPro" id="IPR001258">
    <property type="entry name" value="NHL_repeat"/>
</dbReference>
<dbReference type="GO" id="GO:0008270">
    <property type="term" value="F:zinc ion binding"/>
    <property type="evidence" value="ECO:0007669"/>
    <property type="project" value="UniProtKB-KW"/>
</dbReference>
<reference evidence="5" key="1">
    <citation type="submission" date="2021-03" db="EMBL/GenBank/DDBJ databases">
        <authorList>
            <person name="Bekaert M."/>
        </authorList>
    </citation>
    <scope>NUCLEOTIDE SEQUENCE</scope>
</reference>
<protein>
    <recommendedName>
        <fullName evidence="4">B box-type domain-containing protein</fullName>
    </recommendedName>
</protein>
<dbReference type="PROSITE" id="PS50119">
    <property type="entry name" value="ZF_BBOX"/>
    <property type="match status" value="1"/>
</dbReference>
<dbReference type="Pfam" id="PF22586">
    <property type="entry name" value="ANCHR-like_BBOX"/>
    <property type="match status" value="1"/>
</dbReference>
<dbReference type="Gene3D" id="2.120.10.30">
    <property type="entry name" value="TolB, C-terminal domain"/>
    <property type="match status" value="1"/>
</dbReference>
<gene>
    <name evidence="5" type="ORF">MEDL_24870</name>
</gene>
<dbReference type="Proteomes" id="UP000683360">
    <property type="component" value="Unassembled WGS sequence"/>
</dbReference>
<dbReference type="InterPro" id="IPR000315">
    <property type="entry name" value="Znf_B-box"/>
</dbReference>
<accession>A0A8S3RQP6</accession>
<name>A0A8S3RQP6_MYTED</name>
<proteinExistence type="predicted"/>
<dbReference type="InterPro" id="IPR011042">
    <property type="entry name" value="6-blade_b-propeller_TolB-like"/>
</dbReference>
<sequence length="425" mass="48481">MASSKPVPSGPCKQENEITKADIWCYNCDEGLCSSCFGHHKKFKSTRVHKTIDIHIYKLPIGPIKTECDKHNQQFKMSHSKRIGITSLADVVEKIKIEKSIESVDKLEQKLGNEVDTVWSQEKSKLTGFITEIEEKTKILKEMQDNLQIVTEQTSKFQSFLGLHQIGEKVHQCQSYVDDIENTDMAYKVDLQVEQNDEIEKILNELQSIKSLGEVEVYKTRIAIDRETTVNRKAQINKDVIAITYPIELAIKIFNIEDETESKVIKLQSFCCGLSFSNESLAVGLNTNEIRIIDLEGNTMKSINVQSKSNLHFLVYSDIRFIYSDYLGETVSCLDESGKQIWQYTQDLSNPEGLCTDTYGNIIVADRSSSRIIAISKDGQDSKVLVRGEDELKYPKCICLRNDESYGFVYDKKGKYFAKFNLSYD</sequence>
<dbReference type="SUPFAM" id="SSF101898">
    <property type="entry name" value="NHL repeat"/>
    <property type="match status" value="1"/>
</dbReference>